<evidence type="ECO:0000256" key="3">
    <source>
        <dbReference type="ARBA" id="ARBA00022801"/>
    </source>
</evidence>
<dbReference type="Pfam" id="PF00082">
    <property type="entry name" value="Peptidase_S8"/>
    <property type="match status" value="1"/>
</dbReference>
<dbReference type="PROSITE" id="PS00136">
    <property type="entry name" value="SUBTILASE_ASP"/>
    <property type="match status" value="1"/>
</dbReference>
<feature type="active site" description="Charge relay system" evidence="5">
    <location>
        <position position="247"/>
    </location>
</feature>
<dbReference type="GO" id="GO:0006508">
    <property type="term" value="P:proteolysis"/>
    <property type="evidence" value="ECO:0007669"/>
    <property type="project" value="UniProtKB-KW"/>
</dbReference>
<dbReference type="InterPro" id="IPR017315">
    <property type="entry name" value="Pep_S8A_subtilisin_pbac-2"/>
</dbReference>
<dbReference type="SUPFAM" id="SSF52743">
    <property type="entry name" value="Subtilisin-like"/>
    <property type="match status" value="1"/>
</dbReference>
<feature type="active site" description="Charge relay system" evidence="5">
    <location>
        <position position="214"/>
    </location>
</feature>
<comment type="similarity">
    <text evidence="1 5 6">Belongs to the peptidase S8 family.</text>
</comment>
<keyword evidence="2 5" id="KW-0645">Protease</keyword>
<dbReference type="InterPro" id="IPR023828">
    <property type="entry name" value="Peptidase_S8_Ser-AS"/>
</dbReference>
<keyword evidence="9" id="KW-1185">Reference proteome</keyword>
<name>A0A2G9C354_9BURK</name>
<dbReference type="Gene3D" id="3.40.50.200">
    <property type="entry name" value="Peptidase S8/S53 domain"/>
    <property type="match status" value="1"/>
</dbReference>
<evidence type="ECO:0000256" key="2">
    <source>
        <dbReference type="ARBA" id="ARBA00022670"/>
    </source>
</evidence>
<keyword evidence="3 5" id="KW-0378">Hydrolase</keyword>
<dbReference type="InterPro" id="IPR013783">
    <property type="entry name" value="Ig-like_fold"/>
</dbReference>
<evidence type="ECO:0000256" key="1">
    <source>
        <dbReference type="ARBA" id="ARBA00011073"/>
    </source>
</evidence>
<dbReference type="InterPro" id="IPR000209">
    <property type="entry name" value="Peptidase_S8/S53_dom"/>
</dbReference>
<evidence type="ECO:0000313" key="9">
    <source>
        <dbReference type="Proteomes" id="UP000231501"/>
    </source>
</evidence>
<dbReference type="Pfam" id="PF17957">
    <property type="entry name" value="Big_7"/>
    <property type="match status" value="2"/>
</dbReference>
<reference evidence="8 9" key="1">
    <citation type="submission" date="2017-11" db="EMBL/GenBank/DDBJ databases">
        <title>Draft genome sequence of Mitsuaria sp. HWN-4.</title>
        <authorList>
            <person name="Gundlapally S.R."/>
        </authorList>
    </citation>
    <scope>NUCLEOTIDE SEQUENCE [LARGE SCALE GENOMIC DNA]</scope>
    <source>
        <strain evidence="8 9">HWN-4</strain>
    </source>
</reference>
<gene>
    <name evidence="8" type="ORF">CS062_23170</name>
</gene>
<proteinExistence type="inferred from homology"/>
<evidence type="ECO:0000259" key="7">
    <source>
        <dbReference type="Pfam" id="PF00082"/>
    </source>
</evidence>
<evidence type="ECO:0000256" key="4">
    <source>
        <dbReference type="ARBA" id="ARBA00022825"/>
    </source>
</evidence>
<dbReference type="GO" id="GO:0004252">
    <property type="term" value="F:serine-type endopeptidase activity"/>
    <property type="evidence" value="ECO:0007669"/>
    <property type="project" value="UniProtKB-UniRule"/>
</dbReference>
<dbReference type="OrthoDB" id="9790784at2"/>
<comment type="caution">
    <text evidence="8">The sequence shown here is derived from an EMBL/GenBank/DDBJ whole genome shotgun (WGS) entry which is preliminary data.</text>
</comment>
<evidence type="ECO:0000313" key="8">
    <source>
        <dbReference type="EMBL" id="PIM50792.1"/>
    </source>
</evidence>
<dbReference type="AlphaFoldDB" id="A0A2G9C354"/>
<dbReference type="PANTHER" id="PTHR43806:SF11">
    <property type="entry name" value="CEREVISIN-RELATED"/>
    <property type="match status" value="1"/>
</dbReference>
<dbReference type="Gene3D" id="2.60.40.10">
    <property type="entry name" value="Immunoglobulins"/>
    <property type="match status" value="2"/>
</dbReference>
<dbReference type="InterPro" id="IPR023827">
    <property type="entry name" value="Peptidase_S8_Asp-AS"/>
</dbReference>
<organism evidence="8 9">
    <name type="scientific">Roseateles chitinivorans</name>
    <dbReference type="NCBI Taxonomy" id="2917965"/>
    <lineage>
        <taxon>Bacteria</taxon>
        <taxon>Pseudomonadati</taxon>
        <taxon>Pseudomonadota</taxon>
        <taxon>Betaproteobacteria</taxon>
        <taxon>Burkholderiales</taxon>
        <taxon>Sphaerotilaceae</taxon>
        <taxon>Roseateles</taxon>
    </lineage>
</organism>
<dbReference type="InterPro" id="IPR022398">
    <property type="entry name" value="Peptidase_S8_His-AS"/>
</dbReference>
<evidence type="ECO:0000256" key="5">
    <source>
        <dbReference type="PROSITE-ProRule" id="PRU01240"/>
    </source>
</evidence>
<evidence type="ECO:0000256" key="6">
    <source>
        <dbReference type="RuleBase" id="RU003355"/>
    </source>
</evidence>
<feature type="active site" description="Charge relay system" evidence="5">
    <location>
        <position position="399"/>
    </location>
</feature>
<dbReference type="PIRSF" id="PIRSF037901">
    <property type="entry name" value="Subtilisin_rel_Nmul_A1891"/>
    <property type="match status" value="1"/>
</dbReference>
<dbReference type="PROSITE" id="PS00137">
    <property type="entry name" value="SUBTILASE_HIS"/>
    <property type="match status" value="1"/>
</dbReference>
<dbReference type="InterPro" id="IPR036852">
    <property type="entry name" value="Peptidase_S8/S53_dom_sf"/>
</dbReference>
<dbReference type="EMBL" id="PEOG01000099">
    <property type="protein sequence ID" value="PIM50792.1"/>
    <property type="molecule type" value="Genomic_DNA"/>
</dbReference>
<sequence length="654" mass="66734">MLSRAGVNGQYRYDDEIRHALIGSLLCDRLDLSSWKATDEASALVFCEGDTCVALTVDGRVLARLSRRKPDAFDALAQALRIRPGGPQTELELPPPAAGTANGWARQRLLVQTRAGLDDKELGKILGPHGGKARRIGRTQVAIVDLPPNASETAVAMTLARHPQLKTAELDMRVSPAMTPNDPYMGSEWHLVRINAPQAWDTAQGGGIKIAILDTGIDASHPDLAGRMVPGWNFYDGNADTNDVHGHGTAVAGAAAAALNNGIGVAAVAGQAQLMPVRIADPNAYAYWSTVAQGLSWAADQGARVANISYSGVAGSASVQSSADYLRSKGGLVVVAAGNNGIDEGITPTASMIPVSATNETDAKTSWSSYGNFVALAAPGQNIWTTQRGGSYGAWWGTSLASPVVAGTVALLMSARPTLSGSAIQNALFTTAVDLGTAGRDPYFGWGRINAGAAMQAVLTAPAPDTQPPAVSVSAPLNGATVNGLVAIDVGASDNQGIARVDLRVNGSVVASDTSAPYGFSWDSTRIANGAVTVTATAVDAAGNAGTSAAVTLTVANAALVDTQPPVIAIATPAANAKVAGNTMTISTRASDNAGDAGIRQTLYIDGAQVASGTGASLSVTWNLKKAAAGAHTIQAVARDAAGNTAVATTSFTK</sequence>
<dbReference type="PROSITE" id="PS51892">
    <property type="entry name" value="SUBTILASE"/>
    <property type="match status" value="1"/>
</dbReference>
<dbReference type="PANTHER" id="PTHR43806">
    <property type="entry name" value="PEPTIDASE S8"/>
    <property type="match status" value="1"/>
</dbReference>
<dbReference type="InterPro" id="IPR050131">
    <property type="entry name" value="Peptidase_S8_subtilisin-like"/>
</dbReference>
<keyword evidence="4 5" id="KW-0720">Serine protease</keyword>
<dbReference type="InterPro" id="IPR015500">
    <property type="entry name" value="Peptidase_S8_subtilisin-rel"/>
</dbReference>
<accession>A0A2G9C354</accession>
<protein>
    <submittedName>
        <fullName evidence="8">Peptidase S8</fullName>
    </submittedName>
</protein>
<feature type="domain" description="Peptidase S8/S53" evidence="7">
    <location>
        <begin position="205"/>
        <end position="447"/>
    </location>
</feature>
<dbReference type="Proteomes" id="UP000231501">
    <property type="component" value="Unassembled WGS sequence"/>
</dbReference>
<dbReference type="PROSITE" id="PS00138">
    <property type="entry name" value="SUBTILASE_SER"/>
    <property type="match status" value="1"/>
</dbReference>
<dbReference type="PRINTS" id="PR00723">
    <property type="entry name" value="SUBTILISIN"/>
</dbReference>